<dbReference type="Gene3D" id="1.20.5.340">
    <property type="match status" value="1"/>
</dbReference>
<feature type="transmembrane region" description="Helical" evidence="2">
    <location>
        <begin position="47"/>
        <end position="64"/>
    </location>
</feature>
<sequence>MKVNHHTKILPLYESKVLPVGDTKKTLENLEDLKPTRNPKDTSRKSWLYIFGAVVLIFGLTFLFQQLSEPNKGEVVPSDIEMLQHEVDTLNEEVSSLQSVVAELETRIDTLENK</sequence>
<evidence type="ECO:0000313" key="3">
    <source>
        <dbReference type="EMBL" id="CZQ96397.1"/>
    </source>
</evidence>
<keyword evidence="2" id="KW-0472">Membrane</keyword>
<evidence type="ECO:0000313" key="4">
    <source>
        <dbReference type="Proteomes" id="UP000242754"/>
    </source>
</evidence>
<keyword evidence="2" id="KW-0812">Transmembrane</keyword>
<dbReference type="Proteomes" id="UP000242754">
    <property type="component" value="Unassembled WGS sequence"/>
</dbReference>
<accession>A0A143YQ98</accession>
<keyword evidence="4" id="KW-1185">Reference proteome</keyword>
<name>A0A143YQ98_9LACT</name>
<gene>
    <name evidence="3" type="ORF">Tpal_2000</name>
</gene>
<dbReference type="AlphaFoldDB" id="A0A143YQ98"/>
<reference evidence="3 4" key="1">
    <citation type="submission" date="2016-02" db="EMBL/GenBank/DDBJ databases">
        <authorList>
            <person name="Wen L."/>
            <person name="He K."/>
            <person name="Yang H."/>
        </authorList>
    </citation>
    <scope>NUCLEOTIDE SEQUENCE [LARGE SCALE GENOMIC DNA]</scope>
    <source>
        <strain evidence="3">Trichococcus palustris</strain>
    </source>
</reference>
<feature type="coiled-coil region" evidence="1">
    <location>
        <begin position="80"/>
        <end position="114"/>
    </location>
</feature>
<keyword evidence="2" id="KW-1133">Transmembrane helix</keyword>
<keyword evidence="1" id="KW-0175">Coiled coil</keyword>
<protein>
    <submittedName>
        <fullName evidence="3">Uncharacterized protein</fullName>
    </submittedName>
</protein>
<evidence type="ECO:0000256" key="1">
    <source>
        <dbReference type="SAM" id="Coils"/>
    </source>
</evidence>
<organism evidence="3 4">
    <name type="scientific">Trichococcus palustris</name>
    <dbReference type="NCBI Taxonomy" id="140314"/>
    <lineage>
        <taxon>Bacteria</taxon>
        <taxon>Bacillati</taxon>
        <taxon>Bacillota</taxon>
        <taxon>Bacilli</taxon>
        <taxon>Lactobacillales</taxon>
        <taxon>Carnobacteriaceae</taxon>
        <taxon>Trichococcus</taxon>
    </lineage>
</organism>
<dbReference type="EMBL" id="FJNE01000006">
    <property type="protein sequence ID" value="CZQ96397.1"/>
    <property type="molecule type" value="Genomic_DNA"/>
</dbReference>
<proteinExistence type="predicted"/>
<evidence type="ECO:0000256" key="2">
    <source>
        <dbReference type="SAM" id="Phobius"/>
    </source>
</evidence>